<dbReference type="Pfam" id="PF07690">
    <property type="entry name" value="MFS_1"/>
    <property type="match status" value="1"/>
</dbReference>
<dbReference type="InterPro" id="IPR011701">
    <property type="entry name" value="MFS"/>
</dbReference>
<keyword evidence="8" id="KW-1185">Reference proteome</keyword>
<keyword evidence="3 5" id="KW-1133">Transmembrane helix</keyword>
<protein>
    <submittedName>
        <fullName evidence="7">Major facilitator superfamily domain-containing protein</fullName>
    </submittedName>
</protein>
<dbReference type="PROSITE" id="PS50850">
    <property type="entry name" value="MFS"/>
    <property type="match status" value="1"/>
</dbReference>
<dbReference type="InterPro" id="IPR036259">
    <property type="entry name" value="MFS_trans_sf"/>
</dbReference>
<feature type="domain" description="Major facilitator superfamily (MFS) profile" evidence="6">
    <location>
        <begin position="57"/>
        <end position="477"/>
    </location>
</feature>
<keyword evidence="4 5" id="KW-0472">Membrane</keyword>
<name>A0A9P9D189_9PLEO</name>
<evidence type="ECO:0000256" key="4">
    <source>
        <dbReference type="ARBA" id="ARBA00023136"/>
    </source>
</evidence>
<keyword evidence="2 5" id="KW-0812">Transmembrane</keyword>
<dbReference type="OrthoDB" id="3066029at2759"/>
<evidence type="ECO:0000259" key="6">
    <source>
        <dbReference type="PROSITE" id="PS50850"/>
    </source>
</evidence>
<dbReference type="InterPro" id="IPR020846">
    <property type="entry name" value="MFS_dom"/>
</dbReference>
<dbReference type="GO" id="GO:0022857">
    <property type="term" value="F:transmembrane transporter activity"/>
    <property type="evidence" value="ECO:0007669"/>
    <property type="project" value="InterPro"/>
</dbReference>
<accession>A0A9P9D189</accession>
<feature type="transmembrane region" description="Helical" evidence="5">
    <location>
        <begin position="423"/>
        <end position="445"/>
    </location>
</feature>
<dbReference type="PANTHER" id="PTHR23502:SF152">
    <property type="entry name" value="MAJOR FACILITATOR SUPERFAMILY (MFS) PROFILE DOMAIN-CONTAINING PROTEIN-RELATED"/>
    <property type="match status" value="1"/>
</dbReference>
<sequence>MRWISNLACVVSSTLIHFHNVLNPPNLLPFPPPSDLEKLPTNTTLYPSLPLWKKSLLVFTTSLTTLSACFSSTSLLSISNEIATSLHTTRTPINLSTGGLILAMGLSSFLWTPLASIFGRRITYCACIAVLFAFTIAAALAPNIRVFVAMRVLSGLQGCYFHVAGQTIIAEYFPPVQRGTATGFFLAGTVLGPPLGPLVAGIMVTYADWRSILWLQGAMVGVAFVMAVLLIPGSMVDAGVGKMNLRGREAWKQFDPRPVFGCMGFPNVGFTHLSCGLLSWTQYSILAAPRHILSDRFGLSSPLATGLFYISPAAGFLLGTIIGGRYSDTTVRKWIDRRGERLPQDRLRSGMVAFFFIIPVGMLIYGWGLHCKSCSAAKGGLALPIVLTFFISVGLLAAFASLNTYCAEAIPKKRKEVIAGKYLVQYTFSACATAGSVPLMEAIGIGPSSTINVALILAAGTLTLATARYGLDMQKWAERRTVQRNEMKESIASQRSKTSHADVLANAIKLMA</sequence>
<feature type="transmembrane region" description="Helical" evidence="5">
    <location>
        <begin position="347"/>
        <end position="369"/>
    </location>
</feature>
<dbReference type="GO" id="GO:0005886">
    <property type="term" value="C:plasma membrane"/>
    <property type="evidence" value="ECO:0007669"/>
    <property type="project" value="TreeGrafter"/>
</dbReference>
<feature type="transmembrane region" description="Helical" evidence="5">
    <location>
        <begin position="184"/>
        <end position="207"/>
    </location>
</feature>
<feature type="transmembrane region" description="Helical" evidence="5">
    <location>
        <begin position="381"/>
        <end position="402"/>
    </location>
</feature>
<comment type="subcellular location">
    <subcellularLocation>
        <location evidence="1">Membrane</location>
        <topology evidence="1">Multi-pass membrane protein</topology>
    </subcellularLocation>
</comment>
<dbReference type="Proteomes" id="UP000700596">
    <property type="component" value="Unassembled WGS sequence"/>
</dbReference>
<comment type="caution">
    <text evidence="7">The sequence shown here is derived from an EMBL/GenBank/DDBJ whole genome shotgun (WGS) entry which is preliminary data.</text>
</comment>
<dbReference type="SUPFAM" id="SSF103473">
    <property type="entry name" value="MFS general substrate transporter"/>
    <property type="match status" value="1"/>
</dbReference>
<evidence type="ECO:0000256" key="3">
    <source>
        <dbReference type="ARBA" id="ARBA00022989"/>
    </source>
</evidence>
<evidence type="ECO:0000313" key="8">
    <source>
        <dbReference type="Proteomes" id="UP000700596"/>
    </source>
</evidence>
<dbReference type="EMBL" id="JAGMWT010000027">
    <property type="protein sequence ID" value="KAH7110592.1"/>
    <property type="molecule type" value="Genomic_DNA"/>
</dbReference>
<feature type="transmembrane region" description="Helical" evidence="5">
    <location>
        <begin position="213"/>
        <end position="238"/>
    </location>
</feature>
<evidence type="ECO:0000256" key="1">
    <source>
        <dbReference type="ARBA" id="ARBA00004141"/>
    </source>
</evidence>
<reference evidence="7" key="1">
    <citation type="journal article" date="2021" name="Nat. Commun.">
        <title>Genetic determinants of endophytism in the Arabidopsis root mycobiome.</title>
        <authorList>
            <person name="Mesny F."/>
            <person name="Miyauchi S."/>
            <person name="Thiergart T."/>
            <person name="Pickel B."/>
            <person name="Atanasova L."/>
            <person name="Karlsson M."/>
            <person name="Huettel B."/>
            <person name="Barry K.W."/>
            <person name="Haridas S."/>
            <person name="Chen C."/>
            <person name="Bauer D."/>
            <person name="Andreopoulos W."/>
            <person name="Pangilinan J."/>
            <person name="LaButti K."/>
            <person name="Riley R."/>
            <person name="Lipzen A."/>
            <person name="Clum A."/>
            <person name="Drula E."/>
            <person name="Henrissat B."/>
            <person name="Kohler A."/>
            <person name="Grigoriev I.V."/>
            <person name="Martin F.M."/>
            <person name="Hacquard S."/>
        </authorList>
    </citation>
    <scope>NUCLEOTIDE SEQUENCE</scope>
    <source>
        <strain evidence="7">MPI-CAGE-CH-0243</strain>
    </source>
</reference>
<organism evidence="7 8">
    <name type="scientific">Dendryphion nanum</name>
    <dbReference type="NCBI Taxonomy" id="256645"/>
    <lineage>
        <taxon>Eukaryota</taxon>
        <taxon>Fungi</taxon>
        <taxon>Dikarya</taxon>
        <taxon>Ascomycota</taxon>
        <taxon>Pezizomycotina</taxon>
        <taxon>Dothideomycetes</taxon>
        <taxon>Pleosporomycetidae</taxon>
        <taxon>Pleosporales</taxon>
        <taxon>Torulaceae</taxon>
        <taxon>Dendryphion</taxon>
    </lineage>
</organism>
<dbReference type="PANTHER" id="PTHR23502">
    <property type="entry name" value="MAJOR FACILITATOR SUPERFAMILY"/>
    <property type="match status" value="1"/>
</dbReference>
<evidence type="ECO:0000256" key="5">
    <source>
        <dbReference type="SAM" id="Phobius"/>
    </source>
</evidence>
<dbReference type="AlphaFoldDB" id="A0A9P9D189"/>
<feature type="transmembrane region" description="Helical" evidence="5">
    <location>
        <begin position="98"/>
        <end position="115"/>
    </location>
</feature>
<evidence type="ECO:0000313" key="7">
    <source>
        <dbReference type="EMBL" id="KAH7110592.1"/>
    </source>
</evidence>
<proteinExistence type="predicted"/>
<feature type="transmembrane region" description="Helical" evidence="5">
    <location>
        <begin position="303"/>
        <end position="326"/>
    </location>
</feature>
<feature type="transmembrane region" description="Helical" evidence="5">
    <location>
        <begin position="451"/>
        <end position="471"/>
    </location>
</feature>
<evidence type="ECO:0000256" key="2">
    <source>
        <dbReference type="ARBA" id="ARBA00022692"/>
    </source>
</evidence>
<feature type="transmembrane region" description="Helical" evidence="5">
    <location>
        <begin position="122"/>
        <end position="140"/>
    </location>
</feature>
<dbReference type="Gene3D" id="1.20.1250.20">
    <property type="entry name" value="MFS general substrate transporter like domains"/>
    <property type="match status" value="1"/>
</dbReference>
<feature type="transmembrane region" description="Helical" evidence="5">
    <location>
        <begin position="56"/>
        <end position="78"/>
    </location>
</feature>
<gene>
    <name evidence="7" type="ORF">B0J11DRAFT_448131</name>
</gene>